<feature type="transmembrane region" description="Helical" evidence="1">
    <location>
        <begin position="208"/>
        <end position="230"/>
    </location>
</feature>
<proteinExistence type="predicted"/>
<keyword evidence="1" id="KW-1133">Transmembrane helix</keyword>
<organism evidence="2">
    <name type="scientific">Cucumis melo</name>
    <name type="common">Muskmelon</name>
    <dbReference type="NCBI Taxonomy" id="3656"/>
    <lineage>
        <taxon>Eukaryota</taxon>
        <taxon>Viridiplantae</taxon>
        <taxon>Streptophyta</taxon>
        <taxon>Embryophyta</taxon>
        <taxon>Tracheophyta</taxon>
        <taxon>Spermatophyta</taxon>
        <taxon>Magnoliopsida</taxon>
        <taxon>eudicotyledons</taxon>
        <taxon>Gunneridae</taxon>
        <taxon>Pentapetalae</taxon>
        <taxon>rosids</taxon>
        <taxon>fabids</taxon>
        <taxon>Cucurbitales</taxon>
        <taxon>Cucurbitaceae</taxon>
        <taxon>Benincaseae</taxon>
        <taxon>Cucumis</taxon>
    </lineage>
</organism>
<name>A0A9I9E5F1_CUCME</name>
<evidence type="ECO:0000313" key="2">
    <source>
        <dbReference type="EnsemblPlants" id="MELO3C028984.2.1"/>
    </source>
</evidence>
<accession>A0A9I9E5F1</accession>
<sequence>MSNSVFTIASFQLLFIFFSFHFLSLLAIRSTLMMNPTKILRSLAFNATSESKPHIQIPIMPPSLPSLDLKHKKSVSIRRYSSSVQFAKMDGSKSLKFTFYSRFSTLHLIKVGKQIKKSTAPGTPKHEIFEKYAASILQGSAILNRVSLIMAPRKPAIVSLWVGAVISSWCNFITVLYVEHALMISAGTLLKKITYEHKIADAQSSPNFSILGVVMICGAFRQLVGSHFYFES</sequence>
<dbReference type="Gramene" id="MELO3C028984.2.1">
    <property type="protein sequence ID" value="MELO3C028984.2.1"/>
    <property type="gene ID" value="MELO3C028984.2"/>
</dbReference>
<dbReference type="AlphaFoldDB" id="A0A9I9E5F1"/>
<keyword evidence="1" id="KW-0812">Transmembrane</keyword>
<feature type="transmembrane region" description="Helical" evidence="1">
    <location>
        <begin position="157"/>
        <end position="178"/>
    </location>
</feature>
<reference evidence="2" key="1">
    <citation type="submission" date="2023-03" db="UniProtKB">
        <authorList>
            <consortium name="EnsemblPlants"/>
        </authorList>
    </citation>
    <scope>IDENTIFICATION</scope>
</reference>
<evidence type="ECO:0000256" key="1">
    <source>
        <dbReference type="SAM" id="Phobius"/>
    </source>
</evidence>
<keyword evidence="1" id="KW-0472">Membrane</keyword>
<dbReference type="EnsemblPlants" id="MELO3C028984.2.1">
    <property type="protein sequence ID" value="MELO3C028984.2.1"/>
    <property type="gene ID" value="MELO3C028984.2"/>
</dbReference>
<feature type="transmembrane region" description="Helical" evidence="1">
    <location>
        <begin position="6"/>
        <end position="28"/>
    </location>
</feature>
<protein>
    <submittedName>
        <fullName evidence="2">Uncharacterized protein</fullName>
    </submittedName>
</protein>